<gene>
    <name evidence="2" type="ORF">IW256_000952</name>
</gene>
<evidence type="ECO:0008006" key="4">
    <source>
        <dbReference type="Google" id="ProtNLM"/>
    </source>
</evidence>
<dbReference type="Pfam" id="PF06500">
    <property type="entry name" value="FrsA-like"/>
    <property type="match status" value="1"/>
</dbReference>
<dbReference type="InterPro" id="IPR029058">
    <property type="entry name" value="AB_hydrolase_fold"/>
</dbReference>
<dbReference type="Proteomes" id="UP000614047">
    <property type="component" value="Unassembled WGS sequence"/>
</dbReference>
<dbReference type="Gene3D" id="3.40.50.1820">
    <property type="entry name" value="alpha/beta hydrolase"/>
    <property type="match status" value="1"/>
</dbReference>
<dbReference type="EMBL" id="JADOUA010000001">
    <property type="protein sequence ID" value="MBG6086839.1"/>
    <property type="molecule type" value="Genomic_DNA"/>
</dbReference>
<dbReference type="RefSeq" id="WP_197009778.1">
    <property type="nucleotide sequence ID" value="NZ_BAABES010000007.1"/>
</dbReference>
<dbReference type="AlphaFoldDB" id="A0A931GNX7"/>
<keyword evidence="3" id="KW-1185">Reference proteome</keyword>
<comment type="caution">
    <text evidence="2">The sequence shown here is derived from an EMBL/GenBank/DDBJ whole genome shotgun (WGS) entry which is preliminary data.</text>
</comment>
<feature type="region of interest" description="Disordered" evidence="1">
    <location>
        <begin position="339"/>
        <end position="358"/>
    </location>
</feature>
<sequence length="358" mass="39764">MRSDELRELSELVVLHARATGMSPRHCRRVLSRVGPDSWAEVWSAEARRHEARGAHLAACRHYNLARFPFVDGPEREKAAAASVDAFDRWRRARGGIDRLEFDIGGRVVCWVSAPDPRPRPLLIVTGGIVSAKEQWAPILARARALGATIAVTEMPGVGENALRYDAASPRLFTELIDRLSTRADAARTHLVALSFSGHLAIRAALDDARVRAITTVGAPIRHTFAPDHWPRLPRTTVRTLAHLTGLPEERLAAAVQDWALTPGELDRLGIPLYYAAARHDEIIPAARETALLARHVRGLRLIEFDDVHGAPDHLPLTRLWTVLSTWHSRPGPRRRPARALLPLLEHRHRPAPPGGLR</sequence>
<accession>A0A931GNX7</accession>
<proteinExistence type="predicted"/>
<dbReference type="SUPFAM" id="SSF53474">
    <property type="entry name" value="alpha/beta-Hydrolases"/>
    <property type="match status" value="1"/>
</dbReference>
<evidence type="ECO:0000313" key="2">
    <source>
        <dbReference type="EMBL" id="MBG6086839.1"/>
    </source>
</evidence>
<protein>
    <recommendedName>
        <fullName evidence="4">Alpha/beta hydrolase</fullName>
    </recommendedName>
</protein>
<evidence type="ECO:0000313" key="3">
    <source>
        <dbReference type="Proteomes" id="UP000614047"/>
    </source>
</evidence>
<name>A0A931GNX7_9ACTN</name>
<dbReference type="InterPro" id="IPR010520">
    <property type="entry name" value="FrsA-like"/>
</dbReference>
<organism evidence="2 3">
    <name type="scientific">Actinomadura viridis</name>
    <dbReference type="NCBI Taxonomy" id="58110"/>
    <lineage>
        <taxon>Bacteria</taxon>
        <taxon>Bacillati</taxon>
        <taxon>Actinomycetota</taxon>
        <taxon>Actinomycetes</taxon>
        <taxon>Streptosporangiales</taxon>
        <taxon>Thermomonosporaceae</taxon>
        <taxon>Actinomadura</taxon>
    </lineage>
</organism>
<reference evidence="2" key="1">
    <citation type="submission" date="2020-11" db="EMBL/GenBank/DDBJ databases">
        <title>Sequencing the genomes of 1000 actinobacteria strains.</title>
        <authorList>
            <person name="Klenk H.-P."/>
        </authorList>
    </citation>
    <scope>NUCLEOTIDE SEQUENCE</scope>
    <source>
        <strain evidence="2">DSM 43175</strain>
    </source>
</reference>
<evidence type="ECO:0000256" key="1">
    <source>
        <dbReference type="SAM" id="MobiDB-lite"/>
    </source>
</evidence>